<comment type="caution">
    <text evidence="3">The sequence shown here is derived from an EMBL/GenBank/DDBJ whole genome shotgun (WGS) entry which is preliminary data.</text>
</comment>
<organism evidence="3 4">
    <name type="scientific">Neurospora intermedia</name>
    <dbReference type="NCBI Taxonomy" id="5142"/>
    <lineage>
        <taxon>Eukaryota</taxon>
        <taxon>Fungi</taxon>
        <taxon>Dikarya</taxon>
        <taxon>Ascomycota</taxon>
        <taxon>Pezizomycotina</taxon>
        <taxon>Sordariomycetes</taxon>
        <taxon>Sordariomycetidae</taxon>
        <taxon>Sordariales</taxon>
        <taxon>Sordariaceae</taxon>
        <taxon>Neurospora</taxon>
    </lineage>
</organism>
<keyword evidence="4" id="KW-1185">Reference proteome</keyword>
<gene>
    <name evidence="3" type="ORF">QR685DRAFT_470459</name>
</gene>
<keyword evidence="2" id="KW-0732">Signal</keyword>
<dbReference type="EMBL" id="JAVLET010000002">
    <property type="protein sequence ID" value="KAL0474013.1"/>
    <property type="molecule type" value="Genomic_DNA"/>
</dbReference>
<sequence length="205" mass="22319">MLFTKVFLPLTALLATATAAPALPDEDSSPLSSFPSSLPPSFDPYSDTPVSIPDNIDLSTSFNTSSLETRNPVADPGYNGAEPDRNGDKATYNGPYTYTTHYCGAPRTWATVSAIHDGESYLYGLQGQPRLAANKCSRVSCSWNSAIVVCNDNNHDITLRSWGSIAEAAYFLTGKCFKYMGGQTRIGGQVFFKERWTVFITVNKC</sequence>
<accession>A0ABR3DNX0</accession>
<dbReference type="PANTHER" id="PTHR35605:SF1">
    <property type="entry name" value="ECP2 EFFECTOR PROTEIN DOMAIN-CONTAINING PROTEIN-RELATED"/>
    <property type="match status" value="1"/>
</dbReference>
<evidence type="ECO:0000313" key="4">
    <source>
        <dbReference type="Proteomes" id="UP001451303"/>
    </source>
</evidence>
<dbReference type="Proteomes" id="UP001451303">
    <property type="component" value="Unassembled WGS sequence"/>
</dbReference>
<name>A0ABR3DNX0_NEUIN</name>
<evidence type="ECO:0000256" key="2">
    <source>
        <dbReference type="SAM" id="SignalP"/>
    </source>
</evidence>
<feature type="signal peptide" evidence="2">
    <location>
        <begin position="1"/>
        <end position="22"/>
    </location>
</feature>
<evidence type="ECO:0000256" key="1">
    <source>
        <dbReference type="SAM" id="MobiDB-lite"/>
    </source>
</evidence>
<protein>
    <submittedName>
        <fullName evidence="3">Uncharacterized protein</fullName>
    </submittedName>
</protein>
<dbReference type="PANTHER" id="PTHR35605">
    <property type="entry name" value="ECP2 EFFECTOR PROTEIN DOMAIN-CONTAINING PROTEIN-RELATED"/>
    <property type="match status" value="1"/>
</dbReference>
<reference evidence="3 4" key="1">
    <citation type="submission" date="2023-09" db="EMBL/GenBank/DDBJ databases">
        <title>Multi-omics analysis of a traditional fermented food reveals byproduct-associated fungal strains for waste-to-food upcycling.</title>
        <authorList>
            <consortium name="Lawrence Berkeley National Laboratory"/>
            <person name="Rekdal V.M."/>
            <person name="Villalobos-Escobedo J.M."/>
            <person name="Rodriguez-Valeron N."/>
            <person name="Garcia M.O."/>
            <person name="Vasquez D.P."/>
            <person name="Damayanti I."/>
            <person name="Sorensen P.M."/>
            <person name="Baidoo E.E."/>
            <person name="De Carvalho A.C."/>
            <person name="Riley R."/>
            <person name="Lipzen A."/>
            <person name="He G."/>
            <person name="Yan M."/>
            <person name="Haridas S."/>
            <person name="Daum C."/>
            <person name="Yoshinaga Y."/>
            <person name="Ng V."/>
            <person name="Grigoriev I.V."/>
            <person name="Munk R."/>
            <person name="Nuraida L."/>
            <person name="Wijaya C.H."/>
            <person name="Morales P.-C."/>
            <person name="Keasling J.D."/>
        </authorList>
    </citation>
    <scope>NUCLEOTIDE SEQUENCE [LARGE SCALE GENOMIC DNA]</scope>
    <source>
        <strain evidence="3 4">FGSC 2613</strain>
    </source>
</reference>
<proteinExistence type="predicted"/>
<feature type="chain" id="PRO_5045359131" evidence="2">
    <location>
        <begin position="23"/>
        <end position="205"/>
    </location>
</feature>
<feature type="region of interest" description="Disordered" evidence="1">
    <location>
        <begin position="61"/>
        <end position="90"/>
    </location>
</feature>
<evidence type="ECO:0000313" key="3">
    <source>
        <dbReference type="EMBL" id="KAL0474013.1"/>
    </source>
</evidence>